<reference evidence="2 3" key="1">
    <citation type="submission" date="2016-10" db="EMBL/GenBank/DDBJ databases">
        <authorList>
            <person name="de Groot N.N."/>
        </authorList>
    </citation>
    <scope>NUCLEOTIDE SEQUENCE [LARGE SCALE GENOMIC DNA]</scope>
    <source>
        <strain evidence="2 3">DSM 22220</strain>
    </source>
</reference>
<protein>
    <recommendedName>
        <fullName evidence="4">DUF1223 domain-containing protein</fullName>
    </recommendedName>
</protein>
<gene>
    <name evidence="2" type="ORF">SAMN05421538_10622</name>
</gene>
<dbReference type="SUPFAM" id="SSF52833">
    <property type="entry name" value="Thioredoxin-like"/>
    <property type="match status" value="1"/>
</dbReference>
<organism evidence="2 3">
    <name type="scientific">Paracoccus isoporae</name>
    <dbReference type="NCBI Taxonomy" id="591205"/>
    <lineage>
        <taxon>Bacteria</taxon>
        <taxon>Pseudomonadati</taxon>
        <taxon>Pseudomonadota</taxon>
        <taxon>Alphaproteobacteria</taxon>
        <taxon>Rhodobacterales</taxon>
        <taxon>Paracoccaceae</taxon>
        <taxon>Paracoccus</taxon>
    </lineage>
</organism>
<proteinExistence type="predicted"/>
<dbReference type="EMBL" id="FNAH01000006">
    <property type="protein sequence ID" value="SDE35645.1"/>
    <property type="molecule type" value="Genomic_DNA"/>
</dbReference>
<evidence type="ECO:0000313" key="3">
    <source>
        <dbReference type="Proteomes" id="UP000199344"/>
    </source>
</evidence>
<dbReference type="Proteomes" id="UP000199344">
    <property type="component" value="Unassembled WGS sequence"/>
</dbReference>
<sequence>MPYPPETLAGKDMMRRGREIAAMIRALAPGWVLMLTLALILPLPLLAQDGAGLTGAGGWQGKDTPGEAARGYDDIMDDVNAVIDAMRDAAPERGSAEAGPGERAGGARAGDGGSGRMAASPRAEASGAPALGTPRGLAPEDITPNAPQPQGPAQHSPVVVELFTAQGCAACPPADDLLADLARGGDVLALSWNVDYWDYLGWPDPFARPAFSKRQKGYNVAAGSRMLFTPQIIVGGQRAINLPRPADLMEAVKAERAEPDHVAIDTRSTGPRREIALTPLGKLPRSIAVRLVRYLPYREVEVGAGENAGRVLGMRNIVAASEVLAMWDGRAVMRMTVTLGAGKAADLPEDTRHAILVQHQQGDLPGEIFAAIPLD</sequence>
<dbReference type="PANTHER" id="PTHR36057">
    <property type="match status" value="1"/>
</dbReference>
<dbReference type="STRING" id="591205.SAMN05421538_10622"/>
<feature type="compositionally biased region" description="Gly residues" evidence="1">
    <location>
        <begin position="102"/>
        <end position="115"/>
    </location>
</feature>
<evidence type="ECO:0000256" key="1">
    <source>
        <dbReference type="SAM" id="MobiDB-lite"/>
    </source>
</evidence>
<accession>A0A1G7CB71</accession>
<feature type="region of interest" description="Disordered" evidence="1">
    <location>
        <begin position="90"/>
        <end position="155"/>
    </location>
</feature>
<evidence type="ECO:0008006" key="4">
    <source>
        <dbReference type="Google" id="ProtNLM"/>
    </source>
</evidence>
<dbReference type="InterPro" id="IPR010634">
    <property type="entry name" value="DUF1223"/>
</dbReference>
<evidence type="ECO:0000313" key="2">
    <source>
        <dbReference type="EMBL" id="SDE35645.1"/>
    </source>
</evidence>
<dbReference type="AlphaFoldDB" id="A0A1G7CB71"/>
<name>A0A1G7CB71_9RHOB</name>
<keyword evidence="3" id="KW-1185">Reference proteome</keyword>
<dbReference type="InterPro" id="IPR036249">
    <property type="entry name" value="Thioredoxin-like_sf"/>
</dbReference>
<dbReference type="Pfam" id="PF06764">
    <property type="entry name" value="DUF1223"/>
    <property type="match status" value="1"/>
</dbReference>
<dbReference type="PANTHER" id="PTHR36057:SF1">
    <property type="entry name" value="LIPOPROTEIN LIPID ATTACHMENT SITE-LIKE PROTEIN, PUTATIVE (DUF1223)-RELATED"/>
    <property type="match status" value="1"/>
</dbReference>